<dbReference type="Pfam" id="PF04879">
    <property type="entry name" value="Molybdop_Fe4S4"/>
    <property type="match status" value="1"/>
</dbReference>
<accession>A0A832ICN5</accession>
<evidence type="ECO:0000256" key="9">
    <source>
        <dbReference type="ARBA" id="ARBA00022967"/>
    </source>
</evidence>
<dbReference type="GO" id="GO:0016020">
    <property type="term" value="C:membrane"/>
    <property type="evidence" value="ECO:0007669"/>
    <property type="project" value="UniProtKB-SubCell"/>
</dbReference>
<dbReference type="PROSITE" id="PS51669">
    <property type="entry name" value="4FE4S_MOW_BIS_MGD"/>
    <property type="match status" value="1"/>
</dbReference>
<keyword evidence="13" id="KW-0830">Ubiquinone</keyword>
<dbReference type="Gene3D" id="3.40.228.10">
    <property type="entry name" value="Dimethylsulfoxide Reductase, domain 2"/>
    <property type="match status" value="1"/>
</dbReference>
<dbReference type="InterPro" id="IPR010228">
    <property type="entry name" value="NADH_UbQ_OxRdtase_Gsu"/>
</dbReference>
<feature type="domain" description="2Fe-2S ferredoxin-type" evidence="17">
    <location>
        <begin position="3"/>
        <end position="102"/>
    </location>
</feature>
<dbReference type="SUPFAM" id="SSF54862">
    <property type="entry name" value="4Fe-4S ferredoxins"/>
    <property type="match status" value="1"/>
</dbReference>
<keyword evidence="7 16" id="KW-0874">Quinone</keyword>
<evidence type="ECO:0000256" key="4">
    <source>
        <dbReference type="ARBA" id="ARBA00005404"/>
    </source>
</evidence>
<dbReference type="GO" id="GO:0008137">
    <property type="term" value="F:NADH dehydrogenase (ubiquinone) activity"/>
    <property type="evidence" value="ECO:0007669"/>
    <property type="project" value="UniProtKB-UniRule"/>
</dbReference>
<evidence type="ECO:0000259" key="20">
    <source>
        <dbReference type="PROSITE" id="PS51839"/>
    </source>
</evidence>
<dbReference type="InterPro" id="IPR017896">
    <property type="entry name" value="4Fe4S_Fe-S-bd"/>
</dbReference>
<dbReference type="PANTHER" id="PTHR43105">
    <property type="entry name" value="RESPIRATORY NITRATE REDUCTASE"/>
    <property type="match status" value="1"/>
</dbReference>
<evidence type="ECO:0000256" key="12">
    <source>
        <dbReference type="ARBA" id="ARBA00023027"/>
    </source>
</evidence>
<feature type="domain" description="4Fe-4S ferredoxin-type" evidence="18">
    <location>
        <begin position="199"/>
        <end position="230"/>
    </location>
</feature>
<feature type="domain" description="4Fe-4S His(Cys)3-ligated-type" evidence="20">
    <location>
        <begin position="102"/>
        <end position="141"/>
    </location>
</feature>
<comment type="function">
    <text evidence="16">NDH-1 shuttles electrons from NADH, via FMN and iron-sulfur (Fe-S) centers, to quinones in the respiratory chain. Couples the redox reaction to proton translocation (for every two electrons transferred, four hydrogen ions are translocated across the cytoplasmic membrane), and thus conserves the redox energy in a proton gradient.</text>
</comment>
<dbReference type="InterPro" id="IPR001041">
    <property type="entry name" value="2Fe-2S_ferredoxin-type"/>
</dbReference>
<dbReference type="GO" id="GO:0042773">
    <property type="term" value="P:ATP synthesis coupled electron transport"/>
    <property type="evidence" value="ECO:0007669"/>
    <property type="project" value="InterPro"/>
</dbReference>
<dbReference type="InterPro" id="IPR006657">
    <property type="entry name" value="MoPterin_dinucl-bd_dom"/>
</dbReference>
<dbReference type="InterPro" id="IPR006656">
    <property type="entry name" value="Mopterin_OxRdtase"/>
</dbReference>
<dbReference type="CDD" id="cd02775">
    <property type="entry name" value="MopB_CT"/>
    <property type="match status" value="1"/>
</dbReference>
<dbReference type="PROSITE" id="PS51085">
    <property type="entry name" value="2FE2S_FER_2"/>
    <property type="match status" value="1"/>
</dbReference>
<keyword evidence="11 16" id="KW-0411">Iron-sulfur</keyword>
<dbReference type="PIRSF" id="PIRSF036643">
    <property type="entry name" value="FDH_alpha"/>
    <property type="match status" value="1"/>
</dbReference>
<dbReference type="Pfam" id="PF13510">
    <property type="entry name" value="Fer2_4"/>
    <property type="match status" value="1"/>
</dbReference>
<dbReference type="GO" id="GO:0051537">
    <property type="term" value="F:2 iron, 2 sulfur cluster binding"/>
    <property type="evidence" value="ECO:0007669"/>
    <property type="project" value="UniProtKB-UniRule"/>
</dbReference>
<evidence type="ECO:0000256" key="6">
    <source>
        <dbReference type="ARBA" id="ARBA00022714"/>
    </source>
</evidence>
<comment type="catalytic activity">
    <reaction evidence="15 16">
        <text>a quinone + NADH + 5 H(+)(in) = a quinol + NAD(+) + 4 H(+)(out)</text>
        <dbReference type="Rhea" id="RHEA:57888"/>
        <dbReference type="ChEBI" id="CHEBI:15378"/>
        <dbReference type="ChEBI" id="CHEBI:24646"/>
        <dbReference type="ChEBI" id="CHEBI:57540"/>
        <dbReference type="ChEBI" id="CHEBI:57945"/>
        <dbReference type="ChEBI" id="CHEBI:132124"/>
    </reaction>
</comment>
<dbReference type="Pfam" id="PF10588">
    <property type="entry name" value="NADH-G_4Fe-4S_3"/>
    <property type="match status" value="1"/>
</dbReference>
<dbReference type="InterPro" id="IPR017900">
    <property type="entry name" value="4Fe4S_Fe_S_CS"/>
</dbReference>
<dbReference type="SMART" id="SM00929">
    <property type="entry name" value="NADH-G_4Fe-4S_3"/>
    <property type="match status" value="1"/>
</dbReference>
<comment type="cofactor">
    <cofactor evidence="16">
        <name>[2Fe-2S] cluster</name>
        <dbReference type="ChEBI" id="CHEBI:190135"/>
    </cofactor>
    <text evidence="16">Binds 1 [2Fe-2S] cluster per subunit.</text>
</comment>
<sequence>MSAAVKVTINGRTVEVPAGTLVTDAARAAETHVPVFCSHAKLPPLGACRICVVEIGMPKLGPDRKPVIGPDGAPEIQWMPKPQTACTTVVQDGMVVATESPGAVKARKGVMEFLLVNHPLDCPVCDEGGECQLQDLAFAFGHDMSRMDEAKRTFVSEDLGPVVKKEANRCIVCMRCVRYCDEIMGEDALTAHQRGVWTEISSFDRQPLACEQCGNCIEVCPVGALTALPYRFKARPWDLRQHITICPWCSNGCSVRLGVRGMEILRARGTAGRGVNQEYLCVRGRFGYEFVNDAERLTRPFVRLGGGLEPTTFDEAVAHAAGRLRAVAATHGPEAIAFLGGERLFLEEQYLFQKLARAALGTNHVDARTRLTARVPAVAVLRATGGGRPLASFEELGRMEEVLVVGEDLQGESPLVQATLIRGQHQNGLHLTVAHPRRVKLARPKFRGDWLPVRPGGEAALLHGLTRAALAHGAPPGLPEAAARALEALGPALAAWTPEAVERASGVPAAAVEAAAGRLRSAVRKAIVFGRGVMEHPQAPVLLEALEALGWATGALRDDASAVLYLGPHANAQGALDMGLAPDVLPGYGPVGDAAAREAFERQWGGPLPAAPGLSAPEILAAAAEGRIKALWIVGDEWLRSAPDRALAEKALARAELVIVSELFPSETARHAHVVFPVAAFAEKEGTVVNAERRLQRAARALSPRRGTRSDLDVFQAVGRALGMAWSYRTAEDVFREIARLVPGYRGRSWATLLPLGPQWSLEAPLSPSLAAPAGAPAAADAAAGPADGLWLLGGGTLFLAGSLSHRGTLLPKLAKAARAFLNPGDLQRLGLAAGDALELAGPSGSLRLPAEPDDTVPPGSVFVPCAQAGADLNRLGAPAGAGLKVRAARAAAGVGA</sequence>
<evidence type="ECO:0000256" key="13">
    <source>
        <dbReference type="ARBA" id="ARBA00023075"/>
    </source>
</evidence>
<dbReference type="InterPro" id="IPR006963">
    <property type="entry name" value="Mopterin_OxRdtase_4Fe-4S_dom"/>
</dbReference>
<comment type="similarity">
    <text evidence="4 16">Belongs to the complex I 75 kDa subunit family.</text>
</comment>
<keyword evidence="12 16" id="KW-0520">NAD</keyword>
<dbReference type="Gene3D" id="2.20.25.90">
    <property type="entry name" value="ADC-like domains"/>
    <property type="match status" value="1"/>
</dbReference>
<comment type="cofactor">
    <cofactor evidence="1 16">
        <name>[4Fe-4S] cluster</name>
        <dbReference type="ChEBI" id="CHEBI:49883"/>
    </cofactor>
</comment>
<evidence type="ECO:0000256" key="10">
    <source>
        <dbReference type="ARBA" id="ARBA00023004"/>
    </source>
</evidence>
<evidence type="ECO:0000256" key="3">
    <source>
        <dbReference type="ARBA" id="ARBA00004370"/>
    </source>
</evidence>
<dbReference type="Pfam" id="PF01568">
    <property type="entry name" value="Molydop_binding"/>
    <property type="match status" value="1"/>
</dbReference>
<protein>
    <recommendedName>
        <fullName evidence="16">NADH-quinone oxidoreductase</fullName>
        <ecNumber evidence="16">7.1.1.-</ecNumber>
    </recommendedName>
</protein>
<dbReference type="PROSITE" id="PS00643">
    <property type="entry name" value="COMPLEX1_75K_3"/>
    <property type="match status" value="1"/>
</dbReference>
<evidence type="ECO:0000256" key="1">
    <source>
        <dbReference type="ARBA" id="ARBA00001966"/>
    </source>
</evidence>
<dbReference type="Gene3D" id="2.40.40.20">
    <property type="match status" value="1"/>
</dbReference>
<evidence type="ECO:0000256" key="11">
    <source>
        <dbReference type="ARBA" id="ARBA00023014"/>
    </source>
</evidence>
<dbReference type="PROSITE" id="PS00642">
    <property type="entry name" value="COMPLEX1_75K_2"/>
    <property type="match status" value="1"/>
</dbReference>
<reference evidence="21" key="1">
    <citation type="journal article" date="2020" name="mSystems">
        <title>Genome- and Community-Level Interaction Insights into Carbon Utilization and Element Cycling Functions of Hydrothermarchaeota in Hydrothermal Sediment.</title>
        <authorList>
            <person name="Zhou Z."/>
            <person name="Liu Y."/>
            <person name="Xu W."/>
            <person name="Pan J."/>
            <person name="Luo Z.H."/>
            <person name="Li M."/>
        </authorList>
    </citation>
    <scope>NUCLEOTIDE SEQUENCE [LARGE SCALE GENOMIC DNA]</scope>
    <source>
        <strain evidence="21">SpSt-381</strain>
    </source>
</reference>
<evidence type="ECO:0000256" key="14">
    <source>
        <dbReference type="ARBA" id="ARBA00023136"/>
    </source>
</evidence>
<dbReference type="Gene3D" id="3.10.20.740">
    <property type="match status" value="1"/>
</dbReference>
<dbReference type="Pfam" id="PF00384">
    <property type="entry name" value="Molybdopterin"/>
    <property type="match status" value="1"/>
</dbReference>
<keyword evidence="10 16" id="KW-0408">Iron</keyword>
<evidence type="ECO:0000259" key="17">
    <source>
        <dbReference type="PROSITE" id="PS51085"/>
    </source>
</evidence>
<dbReference type="Gene3D" id="3.30.70.20">
    <property type="match status" value="1"/>
</dbReference>
<dbReference type="CDD" id="cd00207">
    <property type="entry name" value="fer2"/>
    <property type="match status" value="1"/>
</dbReference>
<dbReference type="PANTHER" id="PTHR43105:SF10">
    <property type="entry name" value="NADH-QUINONE OXIDOREDUCTASE SUBUNIT G"/>
    <property type="match status" value="1"/>
</dbReference>
<evidence type="ECO:0000256" key="5">
    <source>
        <dbReference type="ARBA" id="ARBA00022485"/>
    </source>
</evidence>
<keyword evidence="6 16" id="KW-0001">2Fe-2S</keyword>
<evidence type="ECO:0000256" key="15">
    <source>
        <dbReference type="ARBA" id="ARBA00047712"/>
    </source>
</evidence>
<dbReference type="SMART" id="SM00926">
    <property type="entry name" value="Molybdop_Fe4S4"/>
    <property type="match status" value="1"/>
</dbReference>
<dbReference type="PROSITE" id="PS00198">
    <property type="entry name" value="4FE4S_FER_1"/>
    <property type="match status" value="1"/>
</dbReference>
<dbReference type="GO" id="GO:0051539">
    <property type="term" value="F:4 iron, 4 sulfur cluster binding"/>
    <property type="evidence" value="ECO:0007669"/>
    <property type="project" value="UniProtKB-KW"/>
</dbReference>
<proteinExistence type="inferred from homology"/>
<dbReference type="InterPro" id="IPR050123">
    <property type="entry name" value="Prok_molybdopt-oxidoreductase"/>
</dbReference>
<dbReference type="PROSITE" id="PS51379">
    <property type="entry name" value="4FE4S_FER_2"/>
    <property type="match status" value="1"/>
</dbReference>
<dbReference type="Pfam" id="PF22117">
    <property type="entry name" value="Fer4_Nqo3"/>
    <property type="match status" value="1"/>
</dbReference>
<dbReference type="PROSITE" id="PS51839">
    <property type="entry name" value="4FE4S_HC3"/>
    <property type="match status" value="1"/>
</dbReference>
<dbReference type="GO" id="GO:0048038">
    <property type="term" value="F:quinone binding"/>
    <property type="evidence" value="ECO:0007669"/>
    <property type="project" value="UniProtKB-UniRule"/>
</dbReference>
<dbReference type="GO" id="GO:0046872">
    <property type="term" value="F:metal ion binding"/>
    <property type="evidence" value="ECO:0007669"/>
    <property type="project" value="UniProtKB-UniRule"/>
</dbReference>
<dbReference type="AlphaFoldDB" id="A0A832ICN5"/>
<dbReference type="InterPro" id="IPR009010">
    <property type="entry name" value="Asp_de-COase-like_dom_sf"/>
</dbReference>
<evidence type="ECO:0000256" key="8">
    <source>
        <dbReference type="ARBA" id="ARBA00022723"/>
    </source>
</evidence>
<dbReference type="SUPFAM" id="SSF53706">
    <property type="entry name" value="Formate dehydrogenase/DMSO reductase, domains 1-3"/>
    <property type="match status" value="1"/>
</dbReference>
<keyword evidence="5 16" id="KW-0004">4Fe-4S</keyword>
<dbReference type="EC" id="7.1.1.-" evidence="16"/>
<keyword evidence="21" id="KW-0560">Oxidoreductase</keyword>
<comment type="function">
    <text evidence="2">NDH-1 shuttles electrons from NADH, via FMN and iron-sulfur (Fe-S) centers, to quinones in the respiratory chain. The immediate electron acceptor for the enzyme in this species is believed to be ubiquinone. Couples the redox reaction to proton translocation (for every two electrons transferred, four hydrogen ions are translocated across the cytoplasmic membrane), and thus conserves the redox energy in a proton gradient.</text>
</comment>
<keyword evidence="8 16" id="KW-0479">Metal-binding</keyword>
<dbReference type="InterPro" id="IPR036010">
    <property type="entry name" value="2Fe-2S_ferredoxin-like_sf"/>
</dbReference>
<organism evidence="21">
    <name type="scientific">Eiseniibacteriota bacterium</name>
    <dbReference type="NCBI Taxonomy" id="2212470"/>
    <lineage>
        <taxon>Bacteria</taxon>
        <taxon>Candidatus Eiseniibacteriota</taxon>
    </lineage>
</organism>
<evidence type="ECO:0000259" key="18">
    <source>
        <dbReference type="PROSITE" id="PS51379"/>
    </source>
</evidence>
<gene>
    <name evidence="21" type="primary">nuoG</name>
    <name evidence="21" type="ORF">ENR23_14210</name>
</gene>
<dbReference type="Gene3D" id="3.40.50.740">
    <property type="match status" value="1"/>
</dbReference>
<name>A0A832ICN5_UNCEI</name>
<dbReference type="GO" id="GO:0003954">
    <property type="term" value="F:NADH dehydrogenase activity"/>
    <property type="evidence" value="ECO:0007669"/>
    <property type="project" value="TreeGrafter"/>
</dbReference>
<dbReference type="InterPro" id="IPR000283">
    <property type="entry name" value="NADH_UbQ_OxRdtase_75kDa_su_CS"/>
</dbReference>
<dbReference type="GO" id="GO:0043546">
    <property type="term" value="F:molybdopterin cofactor binding"/>
    <property type="evidence" value="ECO:0007669"/>
    <property type="project" value="InterPro"/>
</dbReference>
<dbReference type="InterPro" id="IPR019574">
    <property type="entry name" value="NADH_UbQ_OxRdtase_Gsu_4Fe4S-bd"/>
</dbReference>
<evidence type="ECO:0000259" key="19">
    <source>
        <dbReference type="PROSITE" id="PS51669"/>
    </source>
</evidence>
<keyword evidence="9 16" id="KW-1278">Translocase</keyword>
<comment type="subcellular location">
    <subcellularLocation>
        <location evidence="3">Membrane</location>
    </subcellularLocation>
</comment>
<feature type="domain" description="4Fe-4S Mo/W bis-MGD-type" evidence="19">
    <location>
        <begin position="239"/>
        <end position="295"/>
    </location>
</feature>
<dbReference type="NCBIfam" id="TIGR01973">
    <property type="entry name" value="NuoG"/>
    <property type="match status" value="1"/>
</dbReference>
<dbReference type="InterPro" id="IPR054351">
    <property type="entry name" value="NADH_UbQ_OxRdtase_ferredoxin"/>
</dbReference>
<evidence type="ECO:0000256" key="2">
    <source>
        <dbReference type="ARBA" id="ARBA00002378"/>
    </source>
</evidence>
<dbReference type="FunFam" id="3.30.70.20:FF:000002">
    <property type="entry name" value="NADH-ubiquinone oxidoreductase 75 kDa subunit"/>
    <property type="match status" value="1"/>
</dbReference>
<dbReference type="EMBL" id="DSQF01000030">
    <property type="protein sequence ID" value="HGZ44532.1"/>
    <property type="molecule type" value="Genomic_DNA"/>
</dbReference>
<evidence type="ECO:0000313" key="21">
    <source>
        <dbReference type="EMBL" id="HGZ44532.1"/>
    </source>
</evidence>
<evidence type="ECO:0000256" key="7">
    <source>
        <dbReference type="ARBA" id="ARBA00022719"/>
    </source>
</evidence>
<dbReference type="PROSITE" id="PS00641">
    <property type="entry name" value="COMPLEX1_75K_1"/>
    <property type="match status" value="1"/>
</dbReference>
<dbReference type="FunFam" id="3.10.20.740:FF:000004">
    <property type="entry name" value="NADH-quinone oxidoreductase"/>
    <property type="match status" value="1"/>
</dbReference>
<comment type="caution">
    <text evidence="21">The sequence shown here is derived from an EMBL/GenBank/DDBJ whole genome shotgun (WGS) entry which is preliminary data.</text>
</comment>
<evidence type="ECO:0000256" key="16">
    <source>
        <dbReference type="RuleBase" id="RU003525"/>
    </source>
</evidence>
<dbReference type="SUPFAM" id="SSF54292">
    <property type="entry name" value="2Fe-2S ferredoxin-like"/>
    <property type="match status" value="1"/>
</dbReference>
<dbReference type="SUPFAM" id="SSF50692">
    <property type="entry name" value="ADC-like"/>
    <property type="match status" value="1"/>
</dbReference>
<keyword evidence="14" id="KW-0472">Membrane</keyword>